<keyword evidence="3" id="KW-1185">Reference proteome</keyword>
<proteinExistence type="predicted"/>
<sequence>MGEGNLNLKRLPRCYQLWTIRKTRENLAEQNNEDREIEEEQNLMKISMKELEEELSRIKTGKACGADNIESEMVKYLENEENS</sequence>
<keyword evidence="1" id="KW-0175">Coiled coil</keyword>
<dbReference type="OrthoDB" id="6775389at2759"/>
<evidence type="ECO:0000313" key="3">
    <source>
        <dbReference type="Proteomes" id="UP000801492"/>
    </source>
</evidence>
<dbReference type="AlphaFoldDB" id="A0A8K0G134"/>
<protein>
    <submittedName>
        <fullName evidence="2">Uncharacterized protein</fullName>
    </submittedName>
</protein>
<evidence type="ECO:0000313" key="2">
    <source>
        <dbReference type="EMBL" id="KAF2884367.1"/>
    </source>
</evidence>
<gene>
    <name evidence="2" type="ORF">ILUMI_21816</name>
</gene>
<accession>A0A8K0G134</accession>
<name>A0A8K0G134_IGNLU</name>
<comment type="caution">
    <text evidence="2">The sequence shown here is derived from an EMBL/GenBank/DDBJ whole genome shotgun (WGS) entry which is preliminary data.</text>
</comment>
<dbReference type="Proteomes" id="UP000801492">
    <property type="component" value="Unassembled WGS sequence"/>
</dbReference>
<reference evidence="2" key="1">
    <citation type="submission" date="2019-08" db="EMBL/GenBank/DDBJ databases">
        <title>The genome of the North American firefly Photinus pyralis.</title>
        <authorList>
            <consortium name="Photinus pyralis genome working group"/>
            <person name="Fallon T.R."/>
            <person name="Sander Lower S.E."/>
            <person name="Weng J.-K."/>
        </authorList>
    </citation>
    <scope>NUCLEOTIDE SEQUENCE</scope>
    <source>
        <strain evidence="2">TRF0915ILg1</strain>
        <tissue evidence="2">Whole body</tissue>
    </source>
</reference>
<dbReference type="EMBL" id="VTPC01090180">
    <property type="protein sequence ID" value="KAF2884367.1"/>
    <property type="molecule type" value="Genomic_DNA"/>
</dbReference>
<organism evidence="2 3">
    <name type="scientific">Ignelater luminosus</name>
    <name type="common">Cucubano</name>
    <name type="synonym">Pyrophorus luminosus</name>
    <dbReference type="NCBI Taxonomy" id="2038154"/>
    <lineage>
        <taxon>Eukaryota</taxon>
        <taxon>Metazoa</taxon>
        <taxon>Ecdysozoa</taxon>
        <taxon>Arthropoda</taxon>
        <taxon>Hexapoda</taxon>
        <taxon>Insecta</taxon>
        <taxon>Pterygota</taxon>
        <taxon>Neoptera</taxon>
        <taxon>Endopterygota</taxon>
        <taxon>Coleoptera</taxon>
        <taxon>Polyphaga</taxon>
        <taxon>Elateriformia</taxon>
        <taxon>Elateroidea</taxon>
        <taxon>Elateridae</taxon>
        <taxon>Agrypninae</taxon>
        <taxon>Pyrophorini</taxon>
        <taxon>Ignelater</taxon>
    </lineage>
</organism>
<evidence type="ECO:0000256" key="1">
    <source>
        <dbReference type="SAM" id="Coils"/>
    </source>
</evidence>
<feature type="coiled-coil region" evidence="1">
    <location>
        <begin position="20"/>
        <end position="57"/>
    </location>
</feature>